<sequence>MREPSDHRGGTRRALLALLTGVATLWRPGRSPAAPDAPEDRGIGGTGARPTEEETPGGDRGIGGTGVIGTIRRFGSIIVNDLRITYPADVAVRIDGEPRRAGDLRIGHVVRVVATDAEGALSTRAIEVNSEVVGPVEAVGQGRLTVLGQSVSTVKSGAWKVGDRVAVSGLRRLDGVIVASRVEHRAEGPDRVAGPVRKAANGTPAIGGLPLAGLPPRLVGRRIVAEGAMRDGAFAVSGARDASRPFPAAIGRASIEAYIGPGRDGLRLGSGLGVAGAPDADMPRGGSRHAVLSVSPGRDGRLTLDGLRFEGRGGPTGPGGQPGGGFGPNGGLGNGGPGNGSPGGGGPGSGGQGGGRPGGGGFGGGHGGGPGGYPGAAPGGGTGHEFGRGQGPGGYPIDTRPGFGGGDGFGGSPSPGGAGSPGGFGGGGFGGGGPGGGGFGGGGPGGFGGGRR</sequence>
<dbReference type="Proteomes" id="UP001055156">
    <property type="component" value="Unassembled WGS sequence"/>
</dbReference>
<evidence type="ECO:0000259" key="2">
    <source>
        <dbReference type="Pfam" id="PF18914"/>
    </source>
</evidence>
<evidence type="ECO:0000313" key="3">
    <source>
        <dbReference type="EMBL" id="GJE25283.1"/>
    </source>
</evidence>
<keyword evidence="4" id="KW-1185">Reference proteome</keyword>
<reference evidence="3" key="1">
    <citation type="journal article" date="2021" name="Front. Microbiol.">
        <title>Comprehensive Comparative Genomics and Phenotyping of Methylobacterium Species.</title>
        <authorList>
            <person name="Alessa O."/>
            <person name="Ogura Y."/>
            <person name="Fujitani Y."/>
            <person name="Takami H."/>
            <person name="Hayashi T."/>
            <person name="Sahin N."/>
            <person name="Tani A."/>
        </authorList>
    </citation>
    <scope>NUCLEOTIDE SEQUENCE</scope>
    <source>
        <strain evidence="3">NBRC 15689</strain>
    </source>
</reference>
<protein>
    <recommendedName>
        <fullName evidence="2">DUF5666 domain-containing protein</fullName>
    </recommendedName>
</protein>
<feature type="compositionally biased region" description="Gly residues" evidence="1">
    <location>
        <begin position="312"/>
        <end position="394"/>
    </location>
</feature>
<name>A0ABQ4T240_METOR</name>
<reference evidence="3" key="2">
    <citation type="submission" date="2021-08" db="EMBL/GenBank/DDBJ databases">
        <authorList>
            <person name="Tani A."/>
            <person name="Ola A."/>
            <person name="Ogura Y."/>
            <person name="Katsura K."/>
            <person name="Hayashi T."/>
        </authorList>
    </citation>
    <scope>NUCLEOTIDE SEQUENCE</scope>
    <source>
        <strain evidence="3">NBRC 15689</strain>
    </source>
</reference>
<organism evidence="3 4">
    <name type="scientific">Methylobacterium organophilum</name>
    <dbReference type="NCBI Taxonomy" id="410"/>
    <lineage>
        <taxon>Bacteria</taxon>
        <taxon>Pseudomonadati</taxon>
        <taxon>Pseudomonadota</taxon>
        <taxon>Alphaproteobacteria</taxon>
        <taxon>Hyphomicrobiales</taxon>
        <taxon>Methylobacteriaceae</taxon>
        <taxon>Methylobacterium</taxon>
    </lineage>
</organism>
<feature type="region of interest" description="Disordered" evidence="1">
    <location>
        <begin position="277"/>
        <end position="452"/>
    </location>
</feature>
<dbReference type="EMBL" id="BPQV01000001">
    <property type="protein sequence ID" value="GJE25283.1"/>
    <property type="molecule type" value="Genomic_DNA"/>
</dbReference>
<feature type="compositionally biased region" description="Gly residues" evidence="1">
    <location>
        <begin position="402"/>
        <end position="452"/>
    </location>
</feature>
<feature type="domain" description="DUF5666" evidence="2">
    <location>
        <begin position="134"/>
        <end position="183"/>
    </location>
</feature>
<dbReference type="RefSeq" id="WP_238309240.1">
    <property type="nucleotide sequence ID" value="NZ_BPQV01000001.1"/>
</dbReference>
<evidence type="ECO:0000313" key="4">
    <source>
        <dbReference type="Proteomes" id="UP001055156"/>
    </source>
</evidence>
<comment type="caution">
    <text evidence="3">The sequence shown here is derived from an EMBL/GenBank/DDBJ whole genome shotgun (WGS) entry which is preliminary data.</text>
</comment>
<feature type="compositionally biased region" description="Basic and acidic residues" evidence="1">
    <location>
        <begin position="298"/>
        <end position="311"/>
    </location>
</feature>
<dbReference type="Pfam" id="PF18914">
    <property type="entry name" value="DUF5666"/>
    <property type="match status" value="1"/>
</dbReference>
<proteinExistence type="predicted"/>
<evidence type="ECO:0000256" key="1">
    <source>
        <dbReference type="SAM" id="MobiDB-lite"/>
    </source>
</evidence>
<feature type="region of interest" description="Disordered" evidence="1">
    <location>
        <begin position="27"/>
        <end position="64"/>
    </location>
</feature>
<dbReference type="InterPro" id="IPR043724">
    <property type="entry name" value="DUF5666"/>
</dbReference>
<gene>
    <name evidence="3" type="ORF">LKMONMHP_0118</name>
</gene>
<accession>A0ABQ4T240</accession>